<dbReference type="InterPro" id="IPR021405">
    <property type="entry name" value="Phage_T4_Gp30.1"/>
</dbReference>
<evidence type="ECO:0000313" key="1">
    <source>
        <dbReference type="EMBL" id="AHY25183.1"/>
    </source>
</evidence>
<keyword evidence="2" id="KW-1185">Reference proteome</keyword>
<protein>
    <submittedName>
        <fullName evidence="1">Uncharacterized protein</fullName>
    </submittedName>
</protein>
<dbReference type="Proteomes" id="UP000030739">
    <property type="component" value="Segment"/>
</dbReference>
<accession>A0A0A0Q0V5</accession>
<sequence>MDSSKKGFIVYKLRYDGEIVKHIYGHVNQFLCGCPKFYIEKENPIFKECVKKGEIYTQEYYINDIFTTSYHRTLEELKQEVFINCSQKGIV</sequence>
<organism evidence="1 2">
    <name type="scientific">Pectobacterium bacteriophage PM2</name>
    <dbReference type="NCBI Taxonomy" id="1429794"/>
    <lineage>
        <taxon>Viruses</taxon>
        <taxon>Duplodnaviria</taxon>
        <taxon>Heunggongvirae</taxon>
        <taxon>Uroviricota</taxon>
        <taxon>Caudoviricetes</taxon>
        <taxon>Pantevenvirales</taxon>
        <taxon>Straboviridae</taxon>
        <taxon>Tevenvirinae</taxon>
        <taxon>Mosugukvirus</taxon>
        <taxon>Mosugukvirus pm2</taxon>
    </lineage>
</organism>
<dbReference type="EMBL" id="KF835987">
    <property type="protein sequence ID" value="AHY25183.1"/>
    <property type="molecule type" value="Genomic_DNA"/>
</dbReference>
<dbReference type="Pfam" id="PF11243">
    <property type="entry name" value="DUF3045"/>
    <property type="match status" value="1"/>
</dbReference>
<dbReference type="PROSITE" id="PS51257">
    <property type="entry name" value="PROKAR_LIPOPROTEIN"/>
    <property type="match status" value="1"/>
</dbReference>
<dbReference type="KEGG" id="vg:26638114"/>
<dbReference type="GeneID" id="26638114"/>
<name>A0A0A0Q0V5_9CAUD</name>
<dbReference type="RefSeq" id="YP_009211642.1">
    <property type="nucleotide sequence ID" value="NC_028940.1"/>
</dbReference>
<reference evidence="1 2" key="1">
    <citation type="journal article" date="2015" name="Plant Pathol. J.">
        <title>Isolation and Genomic Characterization of the T4-Like Bacteriophage PM2 Infecting Pectobacterium carotovorum subsp. carotovorum.</title>
        <authorList>
            <person name="Lim J.A."/>
            <person name="Lee D.H."/>
            <person name="Heu S."/>
        </authorList>
    </citation>
    <scope>NUCLEOTIDE SEQUENCE [LARGE SCALE GENOMIC DNA]</scope>
</reference>
<evidence type="ECO:0000313" key="2">
    <source>
        <dbReference type="Proteomes" id="UP000030739"/>
    </source>
</evidence>
<proteinExistence type="predicted"/>
<dbReference type="OrthoDB" id="19019at10239"/>
<gene>
    <name evidence="1" type="ORF">PM2_221</name>
</gene>